<dbReference type="Gene3D" id="1.10.10.60">
    <property type="entry name" value="Homeodomain-like"/>
    <property type="match status" value="2"/>
</dbReference>
<dbReference type="Proteomes" id="UP000436088">
    <property type="component" value="Unassembled WGS sequence"/>
</dbReference>
<evidence type="ECO:0000256" key="3">
    <source>
        <dbReference type="ARBA" id="ARBA00023015"/>
    </source>
</evidence>
<dbReference type="FunFam" id="1.10.10.60:FF:000092">
    <property type="entry name" value="Trihelix transcription factor GT-2"/>
    <property type="match status" value="1"/>
</dbReference>
<accession>A0A6A3BX50</accession>
<feature type="domain" description="Myb-like" evidence="8">
    <location>
        <begin position="314"/>
        <end position="372"/>
    </location>
</feature>
<evidence type="ECO:0000256" key="5">
    <source>
        <dbReference type="ARBA" id="ARBA00023163"/>
    </source>
</evidence>
<evidence type="ECO:0000313" key="9">
    <source>
        <dbReference type="EMBL" id="KAE8719572.1"/>
    </source>
</evidence>
<protein>
    <recommendedName>
        <fullName evidence="8">Myb-like domain-containing protein</fullName>
    </recommendedName>
</protein>
<evidence type="ECO:0000256" key="1">
    <source>
        <dbReference type="ARBA" id="ARBA00004123"/>
    </source>
</evidence>
<comment type="caution">
    <text evidence="9">The sequence shown here is derived from an EMBL/GenBank/DDBJ whole genome shotgun (WGS) entry which is preliminary data.</text>
</comment>
<dbReference type="Pfam" id="PF13837">
    <property type="entry name" value="Myb_DNA-bind_4"/>
    <property type="match status" value="2"/>
</dbReference>
<dbReference type="OrthoDB" id="691673at2759"/>
<evidence type="ECO:0000256" key="4">
    <source>
        <dbReference type="ARBA" id="ARBA00023125"/>
    </source>
</evidence>
<reference evidence="9" key="1">
    <citation type="submission" date="2019-09" db="EMBL/GenBank/DDBJ databases">
        <title>Draft genome information of white flower Hibiscus syriacus.</title>
        <authorList>
            <person name="Kim Y.-M."/>
        </authorList>
    </citation>
    <scope>NUCLEOTIDE SEQUENCE [LARGE SCALE GENOMIC DNA]</scope>
    <source>
        <strain evidence="9">YM2019G1</strain>
    </source>
</reference>
<dbReference type="SUPFAM" id="SSF46689">
    <property type="entry name" value="Homeodomain-like"/>
    <property type="match status" value="1"/>
</dbReference>
<feature type="compositionally biased region" description="Acidic residues" evidence="7">
    <location>
        <begin position="452"/>
        <end position="468"/>
    </location>
</feature>
<feature type="region of interest" description="Disordered" evidence="7">
    <location>
        <begin position="132"/>
        <end position="166"/>
    </location>
</feature>
<keyword evidence="6" id="KW-0539">Nucleus</keyword>
<proteinExistence type="predicted"/>
<keyword evidence="3" id="KW-0805">Transcription regulation</keyword>
<keyword evidence="4" id="KW-0238">DNA-binding</keyword>
<gene>
    <name evidence="9" type="ORF">F3Y22_tig00109945pilonHSYRG00283</name>
</gene>
<dbReference type="InterPro" id="IPR001005">
    <property type="entry name" value="SANT/Myb"/>
</dbReference>
<evidence type="ECO:0000256" key="7">
    <source>
        <dbReference type="SAM" id="MobiDB-lite"/>
    </source>
</evidence>
<dbReference type="GO" id="GO:0005634">
    <property type="term" value="C:nucleus"/>
    <property type="evidence" value="ECO:0007669"/>
    <property type="project" value="UniProtKB-SubCell"/>
</dbReference>
<dbReference type="PANTHER" id="PTHR21654:SF73">
    <property type="entry name" value="TRIHELIX TRANSCRIPTION FACTOR GT-2"/>
    <property type="match status" value="1"/>
</dbReference>
<evidence type="ECO:0000256" key="6">
    <source>
        <dbReference type="ARBA" id="ARBA00023242"/>
    </source>
</evidence>
<dbReference type="AlphaFoldDB" id="A0A6A3BX50"/>
<dbReference type="PROSITE" id="PS50090">
    <property type="entry name" value="MYB_LIKE"/>
    <property type="match status" value="2"/>
</dbReference>
<dbReference type="GO" id="GO:0006355">
    <property type="term" value="P:regulation of DNA-templated transcription"/>
    <property type="evidence" value="ECO:0007669"/>
    <property type="project" value="UniProtKB-ARBA"/>
</dbReference>
<sequence length="488" mass="56078">MAESSGNAEAAPPGIREACELVMVEEEKIRADNGNRSFGGNRWPRQETLALLKIRSDMDSDFRDSTLKGPLWEEVSRKLAELGYHRSAKKCKEKFENVYKYHRRTKDGRTGKADGKTYRFFDQLEALENLHSLSVSPPKINPTNAPQVDHKQSMNPSSNNLQSSFHSFLSTSTSSSTASDDNSVQGSSKKKSKWKAFFRRLTKEVIEKQEQLQNKFLQSIERCELERLAREEDWRIQELAQINREHEILVQERSMAAAKDAALIAFLQKVTGQKPSVLQLRPQENPEPPPPLQQTAPPTQTSNNNDNVVSSSSSRWPKDEVEALIKIRINLEIKYHENGPKAPLWEEISAKMRKLGFNRSAKRCKEKWENINKYFKKVKESNKRRPDDSKTCPYFHQLDAIYKEKNSRTENSALAFSGYGDKLDSSVAPLMVRPEQQWPPPQQEISQAATMEETEKEENDDEEDDEEEYKGYDFELPLHSETTDQVNH</sequence>
<dbReference type="FunFam" id="1.10.10.60:FF:000061">
    <property type="entry name" value="Trihelix transcription factor GT-2"/>
    <property type="match status" value="1"/>
</dbReference>
<feature type="domain" description="Myb-like" evidence="8">
    <location>
        <begin position="35"/>
        <end position="99"/>
    </location>
</feature>
<dbReference type="EMBL" id="VEPZ02000784">
    <property type="protein sequence ID" value="KAE8719572.1"/>
    <property type="molecule type" value="Genomic_DNA"/>
</dbReference>
<dbReference type="CDD" id="cd12203">
    <property type="entry name" value="GT1"/>
    <property type="match status" value="2"/>
</dbReference>
<organism evidence="9 10">
    <name type="scientific">Hibiscus syriacus</name>
    <name type="common">Rose of Sharon</name>
    <dbReference type="NCBI Taxonomy" id="106335"/>
    <lineage>
        <taxon>Eukaryota</taxon>
        <taxon>Viridiplantae</taxon>
        <taxon>Streptophyta</taxon>
        <taxon>Embryophyta</taxon>
        <taxon>Tracheophyta</taxon>
        <taxon>Spermatophyta</taxon>
        <taxon>Magnoliopsida</taxon>
        <taxon>eudicotyledons</taxon>
        <taxon>Gunneridae</taxon>
        <taxon>Pentapetalae</taxon>
        <taxon>rosids</taxon>
        <taxon>malvids</taxon>
        <taxon>Malvales</taxon>
        <taxon>Malvaceae</taxon>
        <taxon>Malvoideae</taxon>
        <taxon>Hibiscus</taxon>
    </lineage>
</organism>
<dbReference type="InterPro" id="IPR044822">
    <property type="entry name" value="Myb_DNA-bind_4"/>
</dbReference>
<evidence type="ECO:0000313" key="10">
    <source>
        <dbReference type="Proteomes" id="UP000436088"/>
    </source>
</evidence>
<evidence type="ECO:0000256" key="2">
    <source>
        <dbReference type="ARBA" id="ARBA00022737"/>
    </source>
</evidence>
<feature type="compositionally biased region" description="Polar residues" evidence="7">
    <location>
        <begin position="132"/>
        <end position="146"/>
    </location>
</feature>
<evidence type="ECO:0000259" key="8">
    <source>
        <dbReference type="PROSITE" id="PS50090"/>
    </source>
</evidence>
<feature type="compositionally biased region" description="Basic and acidic residues" evidence="7">
    <location>
        <begin position="469"/>
        <end position="488"/>
    </location>
</feature>
<dbReference type="SMART" id="SM00717">
    <property type="entry name" value="SANT"/>
    <property type="match status" value="2"/>
</dbReference>
<feature type="region of interest" description="Disordered" evidence="7">
    <location>
        <begin position="431"/>
        <end position="488"/>
    </location>
</feature>
<keyword evidence="5" id="KW-0804">Transcription</keyword>
<feature type="compositionally biased region" description="Polar residues" evidence="7">
    <location>
        <begin position="153"/>
        <end position="162"/>
    </location>
</feature>
<dbReference type="InterPro" id="IPR009057">
    <property type="entry name" value="Homeodomain-like_sf"/>
</dbReference>
<feature type="region of interest" description="Disordered" evidence="7">
    <location>
        <begin position="279"/>
        <end position="315"/>
    </location>
</feature>
<comment type="subcellular location">
    <subcellularLocation>
        <location evidence="1">Nucleus</location>
    </subcellularLocation>
</comment>
<dbReference type="PANTHER" id="PTHR21654">
    <property type="entry name" value="FI21293P1"/>
    <property type="match status" value="1"/>
</dbReference>
<feature type="compositionally biased region" description="Low complexity" evidence="7">
    <location>
        <begin position="293"/>
        <end position="314"/>
    </location>
</feature>
<keyword evidence="10" id="KW-1185">Reference proteome</keyword>
<keyword evidence="2" id="KW-0677">Repeat</keyword>
<dbReference type="GO" id="GO:0003677">
    <property type="term" value="F:DNA binding"/>
    <property type="evidence" value="ECO:0007669"/>
    <property type="project" value="UniProtKB-KW"/>
</dbReference>
<name>A0A6A3BX50_HIBSY</name>